<dbReference type="OrthoDB" id="146654at2157"/>
<reference evidence="2 3" key="1">
    <citation type="submission" date="2015-12" db="EMBL/GenBank/DDBJ databases">
        <title>Haloprofundus marisrubri gen. nov., sp. nov., an extremely halophilic archaeon isolated from the Discovery deep brine-seawater interface in the Red Sea.</title>
        <authorList>
            <person name="Zhang G."/>
            <person name="Stingl U."/>
            <person name="Rashid M."/>
        </authorList>
    </citation>
    <scope>NUCLEOTIDE SEQUENCE [LARGE SCALE GENOMIC DNA]</scope>
    <source>
        <strain evidence="2 3">SB9</strain>
    </source>
</reference>
<dbReference type="EMBL" id="LOPU01000029">
    <property type="protein sequence ID" value="KTG09022.1"/>
    <property type="molecule type" value="Genomic_DNA"/>
</dbReference>
<evidence type="ECO:0000256" key="1">
    <source>
        <dbReference type="SAM" id="Phobius"/>
    </source>
</evidence>
<evidence type="ECO:0000313" key="3">
    <source>
        <dbReference type="Proteomes" id="UP000054387"/>
    </source>
</evidence>
<dbReference type="Pfam" id="PF26161">
    <property type="entry name" value="DUF8044"/>
    <property type="match status" value="1"/>
</dbReference>
<dbReference type="Proteomes" id="UP000054387">
    <property type="component" value="Unassembled WGS sequence"/>
</dbReference>
<dbReference type="AlphaFoldDB" id="A0A0W1R6L1"/>
<organism evidence="2 3">
    <name type="scientific">Haloprofundus marisrubri</name>
    <dbReference type="NCBI Taxonomy" id="1514971"/>
    <lineage>
        <taxon>Archaea</taxon>
        <taxon>Methanobacteriati</taxon>
        <taxon>Methanobacteriota</taxon>
        <taxon>Stenosarchaea group</taxon>
        <taxon>Halobacteria</taxon>
        <taxon>Halobacteriales</taxon>
        <taxon>Haloferacaceae</taxon>
        <taxon>Haloprofundus</taxon>
    </lineage>
</organism>
<dbReference type="InterPro" id="IPR058357">
    <property type="entry name" value="DUF8044"/>
</dbReference>
<gene>
    <name evidence="2" type="ORF">AUR64_14565</name>
</gene>
<proteinExistence type="predicted"/>
<feature type="transmembrane region" description="Helical" evidence="1">
    <location>
        <begin position="9"/>
        <end position="27"/>
    </location>
</feature>
<protein>
    <submittedName>
        <fullName evidence="2">Uncharacterized protein</fullName>
    </submittedName>
</protein>
<name>A0A0W1R6L1_9EURY</name>
<feature type="transmembrane region" description="Helical" evidence="1">
    <location>
        <begin position="63"/>
        <end position="83"/>
    </location>
</feature>
<keyword evidence="1" id="KW-1133">Transmembrane helix</keyword>
<sequence length="91" mass="10296">MTTVRRARFINAQLGWMLGVLLVLTLLESLTLELFFVCSLIGFLVIIELTAPFAVTPTWRKRLRWLIVLGLAVFGYIVIQRILSILPPGVL</sequence>
<evidence type="ECO:0000313" key="2">
    <source>
        <dbReference type="EMBL" id="KTG09022.1"/>
    </source>
</evidence>
<keyword evidence="3" id="KW-1185">Reference proteome</keyword>
<comment type="caution">
    <text evidence="2">The sequence shown here is derived from an EMBL/GenBank/DDBJ whole genome shotgun (WGS) entry which is preliminary data.</text>
</comment>
<feature type="transmembrane region" description="Helical" evidence="1">
    <location>
        <begin position="33"/>
        <end position="51"/>
    </location>
</feature>
<accession>A0A0W1R6L1</accession>
<keyword evidence="1" id="KW-0812">Transmembrane</keyword>
<dbReference type="STRING" id="1514971.AUR64_14565"/>
<keyword evidence="1" id="KW-0472">Membrane</keyword>
<dbReference type="RefSeq" id="WP_058582175.1">
    <property type="nucleotide sequence ID" value="NZ_LOPU01000029.1"/>
</dbReference>